<feature type="region of interest" description="Disordered" evidence="8">
    <location>
        <begin position="370"/>
        <end position="400"/>
    </location>
</feature>
<dbReference type="GO" id="GO:0005634">
    <property type="term" value="C:nucleus"/>
    <property type="evidence" value="ECO:0007669"/>
    <property type="project" value="TreeGrafter"/>
</dbReference>
<organism evidence="10 11">
    <name type="scientific">Ditylenchus destructor</name>
    <dbReference type="NCBI Taxonomy" id="166010"/>
    <lineage>
        <taxon>Eukaryota</taxon>
        <taxon>Metazoa</taxon>
        <taxon>Ecdysozoa</taxon>
        <taxon>Nematoda</taxon>
        <taxon>Chromadorea</taxon>
        <taxon>Rhabditida</taxon>
        <taxon>Tylenchina</taxon>
        <taxon>Tylenchomorpha</taxon>
        <taxon>Sphaerularioidea</taxon>
        <taxon>Anguinidae</taxon>
        <taxon>Anguininae</taxon>
        <taxon>Ditylenchus</taxon>
    </lineage>
</organism>
<evidence type="ECO:0000256" key="1">
    <source>
        <dbReference type="ARBA" id="ARBA00022843"/>
    </source>
</evidence>
<sequence length="538" mass="60186">MAPPPRTIYIVPARNQSRPRVHMASGGGPAILSRPQVATRPAPVFRPIATPNQHSQRPPKKQQFHDDHGYAGAIRQISQSVSMPNPVRVQPKTFPMTQPIQSKKRKLDYSEERAVVPETYGGEADELVDIAEVYQLLGEHFGPDEYTDPPLPRKRERLTNLSKEEKLHRRKLKNRVAAQTARDRKKERSIRLEKVVRALLHETTNLRADNAKMQRELQQLRAQQQMWQLQGSMNENSSNTLQNVQFSNNTPQPILSSPSSQSYLPEVITDNVGSQIQHSPRMGAAGNMVKVEAVETFGSAESINDRLPCERHASRDEFNFEHKVEGIVEDEDRELESIFDDLFGDSTSQQTIDEFCNQVIEDEIAAEVAATSATQGGRSSSTEMASPEATSFSTTTATHQPAYDQQTLLTPQAMTSSNYSIATPSLASPISASTEDNGEYCWLSSQEFSNTSDALLDGYDDTMLFTTDPGHSLDFSQESYDLTWSSSENSPESHFETVETDVLEYHDTNFAQDDLFSDNFGECSVYASAPMEHFDMVL</sequence>
<evidence type="ECO:0000313" key="11">
    <source>
        <dbReference type="Proteomes" id="UP001201812"/>
    </source>
</evidence>
<keyword evidence="11" id="KW-1185">Reference proteome</keyword>
<keyword evidence="7" id="KW-0175">Coiled coil</keyword>
<evidence type="ECO:0000256" key="4">
    <source>
        <dbReference type="ARBA" id="ARBA00023163"/>
    </source>
</evidence>
<evidence type="ECO:0000313" key="10">
    <source>
        <dbReference type="EMBL" id="KAI1717122.1"/>
    </source>
</evidence>
<evidence type="ECO:0000256" key="5">
    <source>
        <dbReference type="ARBA" id="ARBA00023242"/>
    </source>
</evidence>
<dbReference type="AlphaFoldDB" id="A0AAD4R8E6"/>
<gene>
    <name evidence="10" type="ORF">DdX_06852</name>
</gene>
<dbReference type="PANTHER" id="PTHR46542:SF1">
    <property type="entry name" value="X-BOX BINDING PROTEIN 1"/>
    <property type="match status" value="1"/>
</dbReference>
<reference evidence="10" key="1">
    <citation type="submission" date="2022-01" db="EMBL/GenBank/DDBJ databases">
        <title>Genome Sequence Resource for Two Populations of Ditylenchus destructor, the Migratory Endoparasitic Phytonematode.</title>
        <authorList>
            <person name="Zhang H."/>
            <person name="Lin R."/>
            <person name="Xie B."/>
        </authorList>
    </citation>
    <scope>NUCLEOTIDE SEQUENCE</scope>
    <source>
        <strain evidence="10">BazhouSP</strain>
    </source>
</reference>
<keyword evidence="2" id="KW-0805">Transcription regulation</keyword>
<dbReference type="InterPro" id="IPR046347">
    <property type="entry name" value="bZIP_sf"/>
</dbReference>
<dbReference type="GO" id="GO:0000981">
    <property type="term" value="F:DNA-binding transcription factor activity, RNA polymerase II-specific"/>
    <property type="evidence" value="ECO:0007669"/>
    <property type="project" value="TreeGrafter"/>
</dbReference>
<dbReference type="Proteomes" id="UP001201812">
    <property type="component" value="Unassembled WGS sequence"/>
</dbReference>
<dbReference type="InterPro" id="IPR052470">
    <property type="entry name" value="ER_Stress-Reg_TF"/>
</dbReference>
<evidence type="ECO:0000256" key="7">
    <source>
        <dbReference type="SAM" id="Coils"/>
    </source>
</evidence>
<feature type="compositionally biased region" description="Polar residues" evidence="8">
    <location>
        <begin position="371"/>
        <end position="400"/>
    </location>
</feature>
<dbReference type="SMART" id="SM00338">
    <property type="entry name" value="BRLZ"/>
    <property type="match status" value="1"/>
</dbReference>
<accession>A0AAD4R8E6</accession>
<keyword evidence="1" id="KW-0832">Ubl conjugation</keyword>
<dbReference type="GO" id="GO:0000977">
    <property type="term" value="F:RNA polymerase II transcription regulatory region sequence-specific DNA binding"/>
    <property type="evidence" value="ECO:0007669"/>
    <property type="project" value="TreeGrafter"/>
</dbReference>
<evidence type="ECO:0000256" key="2">
    <source>
        <dbReference type="ARBA" id="ARBA00023015"/>
    </source>
</evidence>
<keyword evidence="4" id="KW-0804">Transcription</keyword>
<feature type="coiled-coil region" evidence="7">
    <location>
        <begin position="203"/>
        <end position="230"/>
    </location>
</feature>
<keyword evidence="3" id="KW-0238">DNA-binding</keyword>
<dbReference type="Gene3D" id="1.20.5.170">
    <property type="match status" value="1"/>
</dbReference>
<dbReference type="InterPro" id="IPR004827">
    <property type="entry name" value="bZIP"/>
</dbReference>
<feature type="region of interest" description="Disordered" evidence="8">
    <location>
        <begin position="47"/>
        <end position="66"/>
    </location>
</feature>
<proteinExistence type="predicted"/>
<dbReference type="CDD" id="cd14691">
    <property type="entry name" value="bZIP_XBP1"/>
    <property type="match status" value="1"/>
</dbReference>
<dbReference type="PANTHER" id="PTHR46542">
    <property type="entry name" value="X-BOX BINDING PROTEIN 1"/>
    <property type="match status" value="1"/>
</dbReference>
<protein>
    <recommendedName>
        <fullName evidence="6">X-box-binding protein 1</fullName>
    </recommendedName>
</protein>
<name>A0AAD4R8E6_9BILA</name>
<dbReference type="PROSITE" id="PS50217">
    <property type="entry name" value="BZIP"/>
    <property type="match status" value="1"/>
</dbReference>
<evidence type="ECO:0000256" key="6">
    <source>
        <dbReference type="ARBA" id="ARBA00040165"/>
    </source>
</evidence>
<dbReference type="SUPFAM" id="SSF57959">
    <property type="entry name" value="Leucine zipper domain"/>
    <property type="match status" value="1"/>
</dbReference>
<keyword evidence="5" id="KW-0539">Nucleus</keyword>
<dbReference type="PROSITE" id="PS00036">
    <property type="entry name" value="BZIP_BASIC"/>
    <property type="match status" value="1"/>
</dbReference>
<dbReference type="EMBL" id="JAKKPZ010000009">
    <property type="protein sequence ID" value="KAI1717122.1"/>
    <property type="molecule type" value="Genomic_DNA"/>
</dbReference>
<evidence type="ECO:0000256" key="3">
    <source>
        <dbReference type="ARBA" id="ARBA00023125"/>
    </source>
</evidence>
<feature type="domain" description="BZIP" evidence="9">
    <location>
        <begin position="164"/>
        <end position="223"/>
    </location>
</feature>
<comment type="caution">
    <text evidence="10">The sequence shown here is derived from an EMBL/GenBank/DDBJ whole genome shotgun (WGS) entry which is preliminary data.</text>
</comment>
<evidence type="ECO:0000256" key="8">
    <source>
        <dbReference type="SAM" id="MobiDB-lite"/>
    </source>
</evidence>
<evidence type="ECO:0000259" key="9">
    <source>
        <dbReference type="PROSITE" id="PS50217"/>
    </source>
</evidence>